<evidence type="ECO:0000313" key="7">
    <source>
        <dbReference type="EMBL" id="KAH0510458.1"/>
    </source>
</evidence>
<keyword evidence="4" id="KW-0862">Zinc</keyword>
<keyword evidence="2" id="KW-0479">Metal-binding</keyword>
<evidence type="ECO:0000256" key="2">
    <source>
        <dbReference type="ARBA" id="ARBA00022723"/>
    </source>
</evidence>
<protein>
    <submittedName>
        <fullName evidence="7">60S ribosomal protein L37a</fullName>
    </submittedName>
</protein>
<dbReference type="PANTHER" id="PTHR48188">
    <property type="entry name" value="60S RIBOSOMAL PROTEIN L43"/>
    <property type="match status" value="1"/>
</dbReference>
<dbReference type="Proteomes" id="UP000710432">
    <property type="component" value="Unassembled WGS sequence"/>
</dbReference>
<dbReference type="PANTHER" id="PTHR48188:SF3">
    <property type="entry name" value="60S RIBOSOMAL PROTEIN L37A-RELATED"/>
    <property type="match status" value="1"/>
</dbReference>
<dbReference type="SUPFAM" id="SSF57829">
    <property type="entry name" value="Zn-binding ribosomal proteins"/>
    <property type="match status" value="1"/>
</dbReference>
<evidence type="ECO:0000256" key="6">
    <source>
        <dbReference type="ARBA" id="ARBA00023274"/>
    </source>
</evidence>
<proteinExistence type="inferred from homology"/>
<evidence type="ECO:0000313" key="8">
    <source>
        <dbReference type="Proteomes" id="UP000710432"/>
    </source>
</evidence>
<evidence type="ECO:0000256" key="3">
    <source>
        <dbReference type="ARBA" id="ARBA00022771"/>
    </source>
</evidence>
<dbReference type="InterPro" id="IPR011332">
    <property type="entry name" value="Ribosomal_zn-bd"/>
</dbReference>
<accession>A0A8J6KSW6</accession>
<dbReference type="InterPro" id="IPR002674">
    <property type="entry name" value="Ribosomal_eL43"/>
</dbReference>
<evidence type="ECO:0000256" key="5">
    <source>
        <dbReference type="ARBA" id="ARBA00022980"/>
    </source>
</evidence>
<dbReference type="Gene3D" id="2.20.25.30">
    <property type="match status" value="1"/>
</dbReference>
<dbReference type="Pfam" id="PF01780">
    <property type="entry name" value="Ribosomal_L37ae"/>
    <property type="match status" value="1"/>
</dbReference>
<evidence type="ECO:0000256" key="1">
    <source>
        <dbReference type="ARBA" id="ARBA00008672"/>
    </source>
</evidence>
<keyword evidence="5 7" id="KW-0689">Ribosomal protein</keyword>
<gene>
    <name evidence="7" type="ORF">LTLLF_153955</name>
</gene>
<dbReference type="EMBL" id="JAATJU010022500">
    <property type="protein sequence ID" value="KAH0510458.1"/>
    <property type="molecule type" value="Genomic_DNA"/>
</dbReference>
<dbReference type="GO" id="GO:0006412">
    <property type="term" value="P:translation"/>
    <property type="evidence" value="ECO:0007669"/>
    <property type="project" value="InterPro"/>
</dbReference>
<evidence type="ECO:0000256" key="4">
    <source>
        <dbReference type="ARBA" id="ARBA00022833"/>
    </source>
</evidence>
<sequence length="102" mass="12066">MAKHTKKVSIIRKYGTCYGASLWKMKKKIEISQHSKHTCSFCGKTKMKSHRHLALWFLLENSGWRGLDLQHYSAVRVKSAIRKLKELEDQQKCYHLRPKHTQ</sequence>
<dbReference type="GO" id="GO:0022625">
    <property type="term" value="C:cytosolic large ribosomal subunit"/>
    <property type="evidence" value="ECO:0007669"/>
    <property type="project" value="TreeGrafter"/>
</dbReference>
<name>A0A8J6KSW6_MICOH</name>
<keyword evidence="6" id="KW-0687">Ribonucleoprotein</keyword>
<dbReference type="GO" id="GO:0008270">
    <property type="term" value="F:zinc ion binding"/>
    <property type="evidence" value="ECO:0007669"/>
    <property type="project" value="UniProtKB-KW"/>
</dbReference>
<dbReference type="InterPro" id="IPR011331">
    <property type="entry name" value="Ribosomal_eL37/eL43"/>
</dbReference>
<dbReference type="AlphaFoldDB" id="A0A8J6KSW6"/>
<dbReference type="GO" id="GO:0070180">
    <property type="term" value="F:large ribosomal subunit rRNA binding"/>
    <property type="evidence" value="ECO:0007669"/>
    <property type="project" value="TreeGrafter"/>
</dbReference>
<dbReference type="GO" id="GO:0003735">
    <property type="term" value="F:structural constituent of ribosome"/>
    <property type="evidence" value="ECO:0007669"/>
    <property type="project" value="InterPro"/>
</dbReference>
<organism evidence="7 8">
    <name type="scientific">Microtus ochrogaster</name>
    <name type="common">Prairie vole</name>
    <dbReference type="NCBI Taxonomy" id="79684"/>
    <lineage>
        <taxon>Eukaryota</taxon>
        <taxon>Metazoa</taxon>
        <taxon>Chordata</taxon>
        <taxon>Craniata</taxon>
        <taxon>Vertebrata</taxon>
        <taxon>Euteleostomi</taxon>
        <taxon>Mammalia</taxon>
        <taxon>Eutheria</taxon>
        <taxon>Euarchontoglires</taxon>
        <taxon>Glires</taxon>
        <taxon>Rodentia</taxon>
        <taxon>Myomorpha</taxon>
        <taxon>Muroidea</taxon>
        <taxon>Cricetidae</taxon>
        <taxon>Arvicolinae</taxon>
        <taxon>Microtus</taxon>
    </lineage>
</organism>
<comment type="similarity">
    <text evidence="1">Belongs to the eukaryotic ribosomal protein eL43 family.</text>
</comment>
<keyword evidence="3" id="KW-0863">Zinc-finger</keyword>
<reference evidence="7" key="1">
    <citation type="submission" date="2020-03" db="EMBL/GenBank/DDBJ databases">
        <title>Studies in the Genomics of Life Span.</title>
        <authorList>
            <person name="Glass D."/>
        </authorList>
    </citation>
    <scope>NUCLEOTIDE SEQUENCE</scope>
    <source>
        <strain evidence="7">LTLLF</strain>
        <tissue evidence="7">Muscle</tissue>
    </source>
</reference>
<comment type="caution">
    <text evidence="7">The sequence shown here is derived from an EMBL/GenBank/DDBJ whole genome shotgun (WGS) entry which is preliminary data.</text>
</comment>